<feature type="transmembrane region" description="Helical" evidence="7">
    <location>
        <begin position="356"/>
        <end position="376"/>
    </location>
</feature>
<dbReference type="Proteomes" id="UP000054526">
    <property type="component" value="Unassembled WGS sequence"/>
</dbReference>
<dbReference type="Pfam" id="PF07690">
    <property type="entry name" value="MFS_1"/>
    <property type="match status" value="1"/>
</dbReference>
<keyword evidence="6 7" id="KW-0472">Membrane</keyword>
<comment type="subcellular location">
    <subcellularLocation>
        <location evidence="1">Cell membrane</location>
        <topology evidence="1">Multi-pass membrane protein</topology>
    </subcellularLocation>
</comment>
<dbReference type="InterPro" id="IPR020846">
    <property type="entry name" value="MFS_dom"/>
</dbReference>
<evidence type="ECO:0000256" key="1">
    <source>
        <dbReference type="ARBA" id="ARBA00004651"/>
    </source>
</evidence>
<dbReference type="RefSeq" id="WP_041064993.1">
    <property type="nucleotide sequence ID" value="NZ_JXAL01000024.1"/>
</dbReference>
<dbReference type="Gene3D" id="1.20.1720.10">
    <property type="entry name" value="Multidrug resistance protein D"/>
    <property type="match status" value="1"/>
</dbReference>
<evidence type="ECO:0000256" key="3">
    <source>
        <dbReference type="ARBA" id="ARBA00022475"/>
    </source>
</evidence>
<dbReference type="InterPro" id="IPR005829">
    <property type="entry name" value="Sugar_transporter_CS"/>
</dbReference>
<dbReference type="InterPro" id="IPR004638">
    <property type="entry name" value="EmrB-like"/>
</dbReference>
<reference evidence="9 10" key="1">
    <citation type="submission" date="2014-12" db="EMBL/GenBank/DDBJ databases">
        <title>Draft genome sequence of Cohnella kolymensis strain B-2846.</title>
        <authorList>
            <person name="Karlyshev A.V."/>
            <person name="Kudryashova E.B."/>
        </authorList>
    </citation>
    <scope>NUCLEOTIDE SEQUENCE [LARGE SCALE GENOMIC DNA]</scope>
    <source>
        <strain evidence="9 10">VKM B-2846</strain>
    </source>
</reference>
<feature type="transmembrane region" description="Helical" evidence="7">
    <location>
        <begin position="493"/>
        <end position="514"/>
    </location>
</feature>
<dbReference type="NCBIfam" id="TIGR00711">
    <property type="entry name" value="efflux_EmrB"/>
    <property type="match status" value="1"/>
</dbReference>
<feature type="transmembrane region" description="Helical" evidence="7">
    <location>
        <begin position="267"/>
        <end position="288"/>
    </location>
</feature>
<evidence type="ECO:0000256" key="4">
    <source>
        <dbReference type="ARBA" id="ARBA00022692"/>
    </source>
</evidence>
<feature type="transmembrane region" description="Helical" evidence="7">
    <location>
        <begin position="12"/>
        <end position="34"/>
    </location>
</feature>
<evidence type="ECO:0000256" key="2">
    <source>
        <dbReference type="ARBA" id="ARBA00022448"/>
    </source>
</evidence>
<evidence type="ECO:0000313" key="9">
    <source>
        <dbReference type="EMBL" id="KIL35048.1"/>
    </source>
</evidence>
<keyword evidence="4 7" id="KW-0812">Transmembrane</keyword>
<feature type="transmembrane region" description="Helical" evidence="7">
    <location>
        <begin position="198"/>
        <end position="218"/>
    </location>
</feature>
<feature type="transmembrane region" description="Helical" evidence="7">
    <location>
        <begin position="135"/>
        <end position="153"/>
    </location>
</feature>
<keyword evidence="2" id="KW-0813">Transport</keyword>
<organism evidence="9 10">
    <name type="scientific">Cohnella kolymensis</name>
    <dbReference type="NCBI Taxonomy" id="1590652"/>
    <lineage>
        <taxon>Bacteria</taxon>
        <taxon>Bacillati</taxon>
        <taxon>Bacillota</taxon>
        <taxon>Bacilli</taxon>
        <taxon>Bacillales</taxon>
        <taxon>Paenibacillaceae</taxon>
        <taxon>Cohnella</taxon>
    </lineage>
</organism>
<feature type="transmembrane region" description="Helical" evidence="7">
    <location>
        <begin position="332"/>
        <end position="350"/>
    </location>
</feature>
<evidence type="ECO:0000259" key="8">
    <source>
        <dbReference type="PROSITE" id="PS50850"/>
    </source>
</evidence>
<keyword evidence="5 7" id="KW-1133">Transmembrane helix</keyword>
<feature type="transmembrane region" description="Helical" evidence="7">
    <location>
        <begin position="102"/>
        <end position="123"/>
    </location>
</feature>
<name>A0ABR5A2Y6_9BACL</name>
<feature type="transmembrane region" description="Helical" evidence="7">
    <location>
        <begin position="77"/>
        <end position="96"/>
    </location>
</feature>
<proteinExistence type="predicted"/>
<dbReference type="PANTHER" id="PTHR23501">
    <property type="entry name" value="MAJOR FACILITATOR SUPERFAMILY"/>
    <property type="match status" value="1"/>
</dbReference>
<dbReference type="SUPFAM" id="SSF103473">
    <property type="entry name" value="MFS general substrate transporter"/>
    <property type="match status" value="1"/>
</dbReference>
<feature type="transmembrane region" description="Helical" evidence="7">
    <location>
        <begin position="300"/>
        <end position="320"/>
    </location>
</feature>
<feature type="transmembrane region" description="Helical" evidence="7">
    <location>
        <begin position="46"/>
        <end position="65"/>
    </location>
</feature>
<evidence type="ECO:0000313" key="10">
    <source>
        <dbReference type="Proteomes" id="UP000054526"/>
    </source>
</evidence>
<sequence length="540" mass="58519">MEDLSHKRKITIMIAIISAMFFAAINQTIVSTAMPRIIAILGGMEYYTWVITIYMLTSTIATVLVGKLSDIYGRKPFILAGIIFFIIGAFLTGFSTDIFQLIAYRGIQGIGAGIIMASAFTAVGDLFAPRERGKWTGIMMAVFGFSSVLGPTLGGWLIDNMDWQWLFWIFLPLGVVAFILILTLFPKVERKAGEKIDYSGSLFLSLTITALLLGFSWAGTKYDWGSVQVIGLFAAAAVCLVIFLFIETKATSPVLPLALFRNDIVTLSNIIGFIMNAGMMGALIYLPFFVQGVEGISPTYSGYVTMPMSIAMVIVSTVIGRWITKTGKYKRYAVLGMPVMICGMLIMAYMNSVPLAVVAMIVFGIGLGMGMPVFSLTVQNAVSPAQLGVATSSSQLFRNLGGTIGIAVMGTIMQSSLRTNMEDAAKEAAATGQGFDFSKLDPATAKQLADFQNPEMLLDQPKLEQLQQTLPKDIQPVITQMVETLRNALSDSLTTVFLAGTALVFVALILVFFLREIPLRTSNKMSQEEKQVGSAAAIDG</sequence>
<dbReference type="PROSITE" id="PS00216">
    <property type="entry name" value="SUGAR_TRANSPORT_1"/>
    <property type="match status" value="1"/>
</dbReference>
<evidence type="ECO:0000256" key="6">
    <source>
        <dbReference type="ARBA" id="ARBA00023136"/>
    </source>
</evidence>
<feature type="transmembrane region" description="Helical" evidence="7">
    <location>
        <begin position="396"/>
        <end position="413"/>
    </location>
</feature>
<dbReference type="EMBL" id="JXAL01000024">
    <property type="protein sequence ID" value="KIL35048.1"/>
    <property type="molecule type" value="Genomic_DNA"/>
</dbReference>
<keyword evidence="10" id="KW-1185">Reference proteome</keyword>
<dbReference type="InterPro" id="IPR011701">
    <property type="entry name" value="MFS"/>
</dbReference>
<feature type="domain" description="Major facilitator superfamily (MFS) profile" evidence="8">
    <location>
        <begin position="12"/>
        <end position="519"/>
    </location>
</feature>
<comment type="caution">
    <text evidence="9">The sequence shown here is derived from an EMBL/GenBank/DDBJ whole genome shotgun (WGS) entry which is preliminary data.</text>
</comment>
<dbReference type="InterPro" id="IPR036259">
    <property type="entry name" value="MFS_trans_sf"/>
</dbReference>
<evidence type="ECO:0000256" key="7">
    <source>
        <dbReference type="SAM" id="Phobius"/>
    </source>
</evidence>
<dbReference type="PANTHER" id="PTHR23501:SF197">
    <property type="entry name" value="COMD"/>
    <property type="match status" value="1"/>
</dbReference>
<evidence type="ECO:0000256" key="5">
    <source>
        <dbReference type="ARBA" id="ARBA00022989"/>
    </source>
</evidence>
<dbReference type="PROSITE" id="PS50850">
    <property type="entry name" value="MFS"/>
    <property type="match status" value="1"/>
</dbReference>
<dbReference type="CDD" id="cd17502">
    <property type="entry name" value="MFS_Azr1_MDR_like"/>
    <property type="match status" value="1"/>
</dbReference>
<feature type="transmembrane region" description="Helical" evidence="7">
    <location>
        <begin position="165"/>
        <end position="186"/>
    </location>
</feature>
<accession>A0ABR5A2Y6</accession>
<dbReference type="Gene3D" id="1.20.1250.20">
    <property type="entry name" value="MFS general substrate transporter like domains"/>
    <property type="match status" value="1"/>
</dbReference>
<keyword evidence="3" id="KW-1003">Cell membrane</keyword>
<gene>
    <name evidence="9" type="ORF">SD71_15410</name>
</gene>
<feature type="transmembrane region" description="Helical" evidence="7">
    <location>
        <begin position="224"/>
        <end position="246"/>
    </location>
</feature>
<protein>
    <submittedName>
        <fullName evidence="9">MFS transporter</fullName>
    </submittedName>
</protein>